<keyword evidence="6" id="KW-0288">FMN</keyword>
<evidence type="ECO:0000256" key="10">
    <source>
        <dbReference type="ARBA" id="ARBA00022777"/>
    </source>
</evidence>
<evidence type="ECO:0000313" key="18">
    <source>
        <dbReference type="Proteomes" id="UP000325684"/>
    </source>
</evidence>
<evidence type="ECO:0000256" key="4">
    <source>
        <dbReference type="ARBA" id="ARBA00022553"/>
    </source>
</evidence>
<dbReference type="Pfam" id="PF08448">
    <property type="entry name" value="PAS_4"/>
    <property type="match status" value="1"/>
</dbReference>
<dbReference type="SMART" id="SM00911">
    <property type="entry name" value="HWE_HK"/>
    <property type="match status" value="1"/>
</dbReference>
<evidence type="ECO:0000256" key="3">
    <source>
        <dbReference type="ARBA" id="ARBA00021740"/>
    </source>
</evidence>
<dbReference type="InterPro" id="IPR036890">
    <property type="entry name" value="HATPase_C_sf"/>
</dbReference>
<comment type="catalytic activity">
    <reaction evidence="1">
        <text>ATP + protein L-histidine = ADP + protein N-phospho-L-histidine.</text>
        <dbReference type="EC" id="2.7.13.3"/>
    </reaction>
</comment>
<feature type="domain" description="PAS" evidence="15">
    <location>
        <begin position="127"/>
        <end position="197"/>
    </location>
</feature>
<gene>
    <name evidence="17" type="ORF">FEZ63_19880</name>
</gene>
<feature type="domain" description="Response regulatory" evidence="14">
    <location>
        <begin position="474"/>
        <end position="584"/>
    </location>
</feature>
<evidence type="ECO:0000256" key="8">
    <source>
        <dbReference type="ARBA" id="ARBA00022737"/>
    </source>
</evidence>
<dbReference type="InterPro" id="IPR001789">
    <property type="entry name" value="Sig_transdc_resp-reg_receiver"/>
</dbReference>
<keyword evidence="5" id="KW-0285">Flavoprotein</keyword>
<keyword evidence="4 13" id="KW-0597">Phosphoprotein</keyword>
<evidence type="ECO:0000256" key="7">
    <source>
        <dbReference type="ARBA" id="ARBA00022679"/>
    </source>
</evidence>
<dbReference type="EC" id="2.7.13.3" evidence="2"/>
<dbReference type="Pfam" id="PF07536">
    <property type="entry name" value="HWE_HK"/>
    <property type="match status" value="1"/>
</dbReference>
<dbReference type="InterPro" id="IPR000014">
    <property type="entry name" value="PAS"/>
</dbReference>
<dbReference type="Proteomes" id="UP000325684">
    <property type="component" value="Unassembled WGS sequence"/>
</dbReference>
<protein>
    <recommendedName>
        <fullName evidence="3">Blue-light-activated histidine kinase</fullName>
        <ecNumber evidence="2">2.7.13.3</ecNumber>
    </recommendedName>
</protein>
<dbReference type="InterPro" id="IPR000700">
    <property type="entry name" value="PAS-assoc_C"/>
</dbReference>
<keyword evidence="12" id="KW-0843">Virulence</keyword>
<dbReference type="PROSITE" id="PS50112">
    <property type="entry name" value="PAS"/>
    <property type="match status" value="2"/>
</dbReference>
<feature type="domain" description="PAS" evidence="15">
    <location>
        <begin position="7"/>
        <end position="40"/>
    </location>
</feature>
<name>A0A5N3P5V9_9HYPH</name>
<keyword evidence="18" id="KW-1185">Reference proteome</keyword>
<evidence type="ECO:0000256" key="13">
    <source>
        <dbReference type="PROSITE-ProRule" id="PRU00169"/>
    </source>
</evidence>
<dbReference type="AlphaFoldDB" id="A0A5N3P5V9"/>
<evidence type="ECO:0000259" key="15">
    <source>
        <dbReference type="PROSITE" id="PS50112"/>
    </source>
</evidence>
<dbReference type="PROSITE" id="PS50113">
    <property type="entry name" value="PAC"/>
    <property type="match status" value="2"/>
</dbReference>
<dbReference type="InterPro" id="IPR011102">
    <property type="entry name" value="Sig_transdc_His_kinase_HWE"/>
</dbReference>
<dbReference type="GO" id="GO:0000160">
    <property type="term" value="P:phosphorelay signal transduction system"/>
    <property type="evidence" value="ECO:0007669"/>
    <property type="project" value="InterPro"/>
</dbReference>
<dbReference type="InterPro" id="IPR011006">
    <property type="entry name" value="CheY-like_superfamily"/>
</dbReference>
<keyword evidence="7" id="KW-0808">Transferase</keyword>
<organism evidence="17 18">
    <name type="scientific">Microvirga brassicacearum</name>
    <dbReference type="NCBI Taxonomy" id="2580413"/>
    <lineage>
        <taxon>Bacteria</taxon>
        <taxon>Pseudomonadati</taxon>
        <taxon>Pseudomonadota</taxon>
        <taxon>Alphaproteobacteria</taxon>
        <taxon>Hyphomicrobiales</taxon>
        <taxon>Methylobacteriaceae</taxon>
        <taxon>Microvirga</taxon>
    </lineage>
</organism>
<proteinExistence type="predicted"/>
<evidence type="ECO:0000256" key="1">
    <source>
        <dbReference type="ARBA" id="ARBA00000085"/>
    </source>
</evidence>
<dbReference type="Gene3D" id="3.30.450.20">
    <property type="entry name" value="PAS domain"/>
    <property type="match status" value="2"/>
</dbReference>
<dbReference type="SUPFAM" id="SSF55785">
    <property type="entry name" value="PYP-like sensor domain (PAS domain)"/>
    <property type="match status" value="2"/>
</dbReference>
<dbReference type="SUPFAM" id="SSF52172">
    <property type="entry name" value="CheY-like"/>
    <property type="match status" value="1"/>
</dbReference>
<reference evidence="17 18" key="1">
    <citation type="journal article" date="2019" name="Microorganisms">
        <title>Genome Insights into the Novel Species Microvirga brassicacearum, a Rapeseed Endophyte with Biotechnological Potential.</title>
        <authorList>
            <person name="Jimenez-Gomez A."/>
            <person name="Saati-Santamaria Z."/>
            <person name="Igual J.M."/>
            <person name="Rivas R."/>
            <person name="Mateos P.F."/>
            <person name="Garcia-Fraile P."/>
        </authorList>
    </citation>
    <scope>NUCLEOTIDE SEQUENCE [LARGE SCALE GENOMIC DNA]</scope>
    <source>
        <strain evidence="17 18">CDVBN77</strain>
    </source>
</reference>
<accession>A0A5N3P5V9</accession>
<evidence type="ECO:0000256" key="2">
    <source>
        <dbReference type="ARBA" id="ARBA00012438"/>
    </source>
</evidence>
<evidence type="ECO:0000259" key="14">
    <source>
        <dbReference type="PROSITE" id="PS50110"/>
    </source>
</evidence>
<dbReference type="Gene3D" id="3.40.50.2300">
    <property type="match status" value="1"/>
</dbReference>
<dbReference type="Pfam" id="PF00989">
    <property type="entry name" value="PAS"/>
    <property type="match status" value="1"/>
</dbReference>
<keyword evidence="10" id="KW-0418">Kinase</keyword>
<evidence type="ECO:0000256" key="9">
    <source>
        <dbReference type="ARBA" id="ARBA00022741"/>
    </source>
</evidence>
<keyword evidence="11" id="KW-0067">ATP-binding</keyword>
<sequence>MIGSNVVLEALPVAVYMTDAEGRITFYNDAAAELWGHRPELGSSRWCGSWRLFWPDGRPMAHDECPMAVAITEGRPIRGAEATAERPDGSFVPFIPYPTPLKDESGRVIGAINLLVDIAERKKRHIDSAQLAAIVEGSDDAIISKTLDGRITSWNGGASRIFGYQPEEMIGQSILRIIPAELEDEERELIARLRRGERIEHFDTVRVTKDGRRINISLTVSPLRDGAGNIVGASKVARDVTDRKQAEQLQTLLFEELNHRVKNTLATIQAIASQSLRRAASPRDFVSSFNGRVQALARAHDLLVQGKMKGAPISEILREQVLLDGSTDLRISSSGPFLMLDARAAVQLALVVHELATNARKYGGLSVPDGRLSISWNLQTNGGRELFLEWKESGVPNLSVPTTQGFGSTLIERTLEANGGDAAIRYDAEGITCEIRFPLADIDHQFAGGVATSHAPPQIVVAPPPTGAQLSGKRILLVEDEPLVAMEISSQLAAEGCEVIGPAGSIKSAKRLIHEMEIDAALVDANLAGDPVDEIAAALRQKGIPFAFATGYGRRALPPGFRDNEVLVKPYNREQLLVVVERLLKDGRAESAEVVPLPRRRSAKPD</sequence>
<dbReference type="PANTHER" id="PTHR41523">
    <property type="entry name" value="TWO-COMPONENT SYSTEM SENSOR PROTEIN"/>
    <property type="match status" value="1"/>
</dbReference>
<dbReference type="EMBL" id="VCMV01000042">
    <property type="protein sequence ID" value="KAB0265110.1"/>
    <property type="molecule type" value="Genomic_DNA"/>
</dbReference>
<dbReference type="NCBIfam" id="TIGR00229">
    <property type="entry name" value="sensory_box"/>
    <property type="match status" value="2"/>
</dbReference>
<dbReference type="CDD" id="cd00130">
    <property type="entry name" value="PAS"/>
    <property type="match status" value="2"/>
</dbReference>
<dbReference type="InterPro" id="IPR035965">
    <property type="entry name" value="PAS-like_dom_sf"/>
</dbReference>
<feature type="modified residue" description="4-aspartylphosphate" evidence="13">
    <location>
        <position position="524"/>
    </location>
</feature>
<dbReference type="GO" id="GO:0006355">
    <property type="term" value="P:regulation of DNA-templated transcription"/>
    <property type="evidence" value="ECO:0007669"/>
    <property type="project" value="InterPro"/>
</dbReference>
<keyword evidence="9" id="KW-0547">Nucleotide-binding</keyword>
<dbReference type="InterPro" id="IPR013767">
    <property type="entry name" value="PAS_fold"/>
</dbReference>
<dbReference type="GO" id="GO:0004673">
    <property type="term" value="F:protein histidine kinase activity"/>
    <property type="evidence" value="ECO:0007669"/>
    <property type="project" value="UniProtKB-EC"/>
</dbReference>
<evidence type="ECO:0000259" key="16">
    <source>
        <dbReference type="PROSITE" id="PS50113"/>
    </source>
</evidence>
<dbReference type="OrthoDB" id="9813940at2"/>
<dbReference type="PANTHER" id="PTHR41523:SF8">
    <property type="entry name" value="ETHYLENE RESPONSE SENSOR PROTEIN"/>
    <property type="match status" value="1"/>
</dbReference>
<comment type="caution">
    <text evidence="17">The sequence shown here is derived from an EMBL/GenBank/DDBJ whole genome shotgun (WGS) entry which is preliminary data.</text>
</comment>
<dbReference type="SMART" id="SM00448">
    <property type="entry name" value="REC"/>
    <property type="match status" value="1"/>
</dbReference>
<feature type="domain" description="PAC" evidence="16">
    <location>
        <begin position="200"/>
        <end position="252"/>
    </location>
</feature>
<dbReference type="SMART" id="SM00091">
    <property type="entry name" value="PAS"/>
    <property type="match status" value="2"/>
</dbReference>
<keyword evidence="8" id="KW-0677">Repeat</keyword>
<dbReference type="InterPro" id="IPR013656">
    <property type="entry name" value="PAS_4"/>
</dbReference>
<dbReference type="RefSeq" id="WP_150947757.1">
    <property type="nucleotide sequence ID" value="NZ_VCMV01000042.1"/>
</dbReference>
<feature type="domain" description="PAC" evidence="16">
    <location>
        <begin position="78"/>
        <end position="130"/>
    </location>
</feature>
<evidence type="ECO:0000313" key="17">
    <source>
        <dbReference type="EMBL" id="KAB0265110.1"/>
    </source>
</evidence>
<dbReference type="Gene3D" id="3.30.565.10">
    <property type="entry name" value="Histidine kinase-like ATPase, C-terminal domain"/>
    <property type="match status" value="1"/>
</dbReference>
<dbReference type="GO" id="GO:0005524">
    <property type="term" value="F:ATP binding"/>
    <property type="evidence" value="ECO:0007669"/>
    <property type="project" value="UniProtKB-KW"/>
</dbReference>
<evidence type="ECO:0000256" key="5">
    <source>
        <dbReference type="ARBA" id="ARBA00022630"/>
    </source>
</evidence>
<dbReference type="PROSITE" id="PS50110">
    <property type="entry name" value="RESPONSE_REGULATORY"/>
    <property type="match status" value="1"/>
</dbReference>
<evidence type="ECO:0000256" key="6">
    <source>
        <dbReference type="ARBA" id="ARBA00022643"/>
    </source>
</evidence>
<evidence type="ECO:0000256" key="11">
    <source>
        <dbReference type="ARBA" id="ARBA00022840"/>
    </source>
</evidence>
<evidence type="ECO:0000256" key="12">
    <source>
        <dbReference type="ARBA" id="ARBA00023026"/>
    </source>
</evidence>